<name>A0AAP0QNP6_9ROSI</name>
<dbReference type="AlphaFoldDB" id="A0AAP0QNP6"/>
<evidence type="ECO:0000313" key="2">
    <source>
        <dbReference type="EMBL" id="KAK9201364.1"/>
    </source>
</evidence>
<evidence type="ECO:0000256" key="1">
    <source>
        <dbReference type="SAM" id="MobiDB-lite"/>
    </source>
</evidence>
<feature type="compositionally biased region" description="Low complexity" evidence="1">
    <location>
        <begin position="162"/>
        <end position="184"/>
    </location>
</feature>
<dbReference type="SMR" id="A0AAP0QNP6"/>
<dbReference type="PANTHER" id="PTHR35745:SF1">
    <property type="entry name" value="OS04G0513000 PROTEIN"/>
    <property type="match status" value="1"/>
</dbReference>
<comment type="caution">
    <text evidence="2">The sequence shown here is derived from an EMBL/GenBank/DDBJ whole genome shotgun (WGS) entry which is preliminary data.</text>
</comment>
<protein>
    <submittedName>
        <fullName evidence="2">Uncharacterized protein</fullName>
    </submittedName>
</protein>
<dbReference type="InterPro" id="IPR040003">
    <property type="entry name" value="PG18-like"/>
</dbReference>
<gene>
    <name evidence="2" type="ORF">WN944_016565</name>
</gene>
<dbReference type="Proteomes" id="UP001428341">
    <property type="component" value="Unassembled WGS sequence"/>
</dbReference>
<keyword evidence="3" id="KW-1185">Reference proteome</keyword>
<accession>A0AAP0QNP6</accession>
<dbReference type="PANTHER" id="PTHR35745">
    <property type="entry name" value="BNACNNG14650D PROTEIN"/>
    <property type="match status" value="1"/>
</dbReference>
<feature type="compositionally biased region" description="Polar residues" evidence="1">
    <location>
        <begin position="203"/>
        <end position="214"/>
    </location>
</feature>
<reference evidence="2 3" key="1">
    <citation type="submission" date="2024-05" db="EMBL/GenBank/DDBJ databases">
        <title>Haplotype-resolved chromosome-level genome assembly of Huyou (Citrus changshanensis).</title>
        <authorList>
            <person name="Miao C."/>
            <person name="Chen W."/>
            <person name="Wu Y."/>
            <person name="Wang L."/>
            <person name="Zhao S."/>
            <person name="Grierson D."/>
            <person name="Xu C."/>
            <person name="Chen K."/>
        </authorList>
    </citation>
    <scope>NUCLEOTIDE SEQUENCE [LARGE SCALE GENOMIC DNA]</scope>
    <source>
        <strain evidence="2">01-14</strain>
        <tissue evidence="2">Leaf</tissue>
    </source>
</reference>
<evidence type="ECO:0000313" key="3">
    <source>
        <dbReference type="Proteomes" id="UP001428341"/>
    </source>
</evidence>
<proteinExistence type="predicted"/>
<organism evidence="2 3">
    <name type="scientific">Citrus x changshan-huyou</name>
    <dbReference type="NCBI Taxonomy" id="2935761"/>
    <lineage>
        <taxon>Eukaryota</taxon>
        <taxon>Viridiplantae</taxon>
        <taxon>Streptophyta</taxon>
        <taxon>Embryophyta</taxon>
        <taxon>Tracheophyta</taxon>
        <taxon>Spermatophyta</taxon>
        <taxon>Magnoliopsida</taxon>
        <taxon>eudicotyledons</taxon>
        <taxon>Gunneridae</taxon>
        <taxon>Pentapetalae</taxon>
        <taxon>rosids</taxon>
        <taxon>malvids</taxon>
        <taxon>Sapindales</taxon>
        <taxon>Rutaceae</taxon>
        <taxon>Aurantioideae</taxon>
        <taxon>Citrus</taxon>
    </lineage>
</organism>
<dbReference type="Pfam" id="PF20711">
    <property type="entry name" value="DUF6825"/>
    <property type="match status" value="1"/>
</dbReference>
<dbReference type="GO" id="GO:0009535">
    <property type="term" value="C:chloroplast thylakoid membrane"/>
    <property type="evidence" value="ECO:0007669"/>
    <property type="project" value="TreeGrafter"/>
</dbReference>
<dbReference type="EMBL" id="JBCGBO010000005">
    <property type="protein sequence ID" value="KAK9201364.1"/>
    <property type="molecule type" value="Genomic_DNA"/>
</dbReference>
<sequence length="214" mass="22339">MNSVTSASPPTTTLCSSIQSKTQASFFGNSLSSVPVIPRTLTCSSNLKLNGLGFFGGAKSPRRIPLQCNSTTKPGPPSGSGDGESRTVLDAFFLGKAVAEALNERIESAVGEFLSTVGRLQAEQQKQVQEFQEDVLERAKKAKEKAAREAMEARGLVPKSRTVNATPVSAATSASPSTTNNVTPARPSEPITPDAETDPNPGDQGSSLGVSDED</sequence>
<feature type="region of interest" description="Disordered" evidence="1">
    <location>
        <begin position="146"/>
        <end position="214"/>
    </location>
</feature>
<dbReference type="GO" id="GO:0010027">
    <property type="term" value="P:thylakoid membrane organization"/>
    <property type="evidence" value="ECO:0007669"/>
    <property type="project" value="InterPro"/>
</dbReference>